<evidence type="ECO:0000256" key="5">
    <source>
        <dbReference type="ARBA" id="ARBA00023002"/>
    </source>
</evidence>
<dbReference type="PROSITE" id="PS00086">
    <property type="entry name" value="CYTOCHROME_P450"/>
    <property type="match status" value="1"/>
</dbReference>
<dbReference type="GO" id="GO:0005506">
    <property type="term" value="F:iron ion binding"/>
    <property type="evidence" value="ECO:0007669"/>
    <property type="project" value="InterPro"/>
</dbReference>
<evidence type="ECO:0000256" key="6">
    <source>
        <dbReference type="ARBA" id="ARBA00023004"/>
    </source>
</evidence>
<dbReference type="Gene3D" id="1.10.630.10">
    <property type="entry name" value="Cytochrome P450"/>
    <property type="match status" value="1"/>
</dbReference>
<dbReference type="PROSITE" id="PS51257">
    <property type="entry name" value="PROKAR_LIPOPROTEIN"/>
    <property type="match status" value="1"/>
</dbReference>
<reference evidence="11" key="1">
    <citation type="submission" date="2020-02" db="EMBL/GenBank/DDBJ databases">
        <authorList>
            <person name="Palmer J.M."/>
        </authorList>
    </citation>
    <scope>NUCLEOTIDE SEQUENCE</scope>
    <source>
        <strain evidence="11">EPUS1.4</strain>
        <tissue evidence="11">Thallus</tissue>
    </source>
</reference>
<keyword evidence="7 9" id="KW-0503">Monooxygenase</keyword>
<keyword evidence="4 8" id="KW-0479">Metal-binding</keyword>
<dbReference type="InterPro" id="IPR036396">
    <property type="entry name" value="Cyt_P450_sf"/>
</dbReference>
<dbReference type="PANTHER" id="PTHR24305:SF210">
    <property type="entry name" value="CYTOCHROME P450 MONOOXYGENASE ASQL-RELATED"/>
    <property type="match status" value="1"/>
</dbReference>
<keyword evidence="5 9" id="KW-0560">Oxidoreductase</keyword>
<evidence type="ECO:0000256" key="10">
    <source>
        <dbReference type="SAM" id="Phobius"/>
    </source>
</evidence>
<evidence type="ECO:0000256" key="7">
    <source>
        <dbReference type="ARBA" id="ARBA00023033"/>
    </source>
</evidence>
<organism evidence="11 12">
    <name type="scientific">Endocarpon pusillum</name>
    <dbReference type="NCBI Taxonomy" id="364733"/>
    <lineage>
        <taxon>Eukaryota</taxon>
        <taxon>Fungi</taxon>
        <taxon>Dikarya</taxon>
        <taxon>Ascomycota</taxon>
        <taxon>Pezizomycotina</taxon>
        <taxon>Eurotiomycetes</taxon>
        <taxon>Chaetothyriomycetidae</taxon>
        <taxon>Verrucariales</taxon>
        <taxon>Verrucariaceae</taxon>
        <taxon>Endocarpon</taxon>
    </lineage>
</organism>
<keyword evidence="10" id="KW-0472">Membrane</keyword>
<keyword evidence="12" id="KW-1185">Reference proteome</keyword>
<gene>
    <name evidence="11" type="ORF">GJ744_004529</name>
</gene>
<keyword evidence="6 8" id="KW-0408">Iron</keyword>
<dbReference type="CDD" id="cd11058">
    <property type="entry name" value="CYP60B-like"/>
    <property type="match status" value="1"/>
</dbReference>
<dbReference type="EMBL" id="JAACFV010000002">
    <property type="protein sequence ID" value="KAF7514204.1"/>
    <property type="molecule type" value="Genomic_DNA"/>
</dbReference>
<dbReference type="Pfam" id="PF00067">
    <property type="entry name" value="p450"/>
    <property type="match status" value="1"/>
</dbReference>
<accession>A0A8H7AVC5</accession>
<dbReference type="SUPFAM" id="SSF48264">
    <property type="entry name" value="Cytochrome P450"/>
    <property type="match status" value="1"/>
</dbReference>
<comment type="similarity">
    <text evidence="2 9">Belongs to the cytochrome P450 family.</text>
</comment>
<dbReference type="FunFam" id="1.10.630.10:FF:000047">
    <property type="entry name" value="Cytochrome P450 monooxygenase"/>
    <property type="match status" value="1"/>
</dbReference>
<feature type="binding site" description="axial binding residue" evidence="8">
    <location>
        <position position="447"/>
    </location>
    <ligand>
        <name>heme</name>
        <dbReference type="ChEBI" id="CHEBI:30413"/>
    </ligand>
    <ligandPart>
        <name>Fe</name>
        <dbReference type="ChEBI" id="CHEBI:18248"/>
    </ligandPart>
</feature>
<evidence type="ECO:0000256" key="2">
    <source>
        <dbReference type="ARBA" id="ARBA00010617"/>
    </source>
</evidence>
<comment type="cofactor">
    <cofactor evidence="1 8">
        <name>heme</name>
        <dbReference type="ChEBI" id="CHEBI:30413"/>
    </cofactor>
</comment>
<evidence type="ECO:0008006" key="13">
    <source>
        <dbReference type="Google" id="ProtNLM"/>
    </source>
</evidence>
<name>A0A8H7AVC5_9EURO</name>
<dbReference type="Proteomes" id="UP000606974">
    <property type="component" value="Unassembled WGS sequence"/>
</dbReference>
<dbReference type="GO" id="GO:0004497">
    <property type="term" value="F:monooxygenase activity"/>
    <property type="evidence" value="ECO:0007669"/>
    <property type="project" value="UniProtKB-KW"/>
</dbReference>
<protein>
    <recommendedName>
        <fullName evidence="13">Isotrichodermin C-15 hydroxylase</fullName>
    </recommendedName>
</protein>
<comment type="caution">
    <text evidence="11">The sequence shown here is derived from an EMBL/GenBank/DDBJ whole genome shotgun (WGS) entry which is preliminary data.</text>
</comment>
<sequence length="509" mass="57936">MTLAIPRPFRLPSLQGIVLFALACIILITLYTLWLAIYNVFLHPLRSYPGPKLWAAFRFPYVYNQLKGRLPRRVKVMHDQYGPIVRVAPTQLSYITAEAWKDIYGSQVGQAQNPKDQRMLLAPHKGIPDHILRANDDDHSRYRRLMCHAFSTKALEAQQPLITAYVDLLIERLKENANKAQNMTAWYNWTTFDIVGDLAFGESFHGLRDQCGHPFVETINAGIETGAAITAIAHYGLDFALQYLTPKSMLDKFDRMQAYTREKVESRLQRDAERPDFMSFIMRNDKEGQQMSKGELEANAEILVLAGSETSASLLTGATYYLCTNRQALEKVTSEVRDAFETDQDMDMHSLAKLDYLLAALNESLRLYPPVPTAVPRITVNGDTISGQWVAPGTTIGIFQFAAFHSPSNFHESEAFVPERWLPNAPAEFRDDNKDVVQAFSYGPRNCIGQSLAYLEMRLILAKVLWNFDLSLEEESKHWTNQRMHIVWRKGPLMVKLTPVDRTEKVKSG</sequence>
<dbReference type="AlphaFoldDB" id="A0A8H7AVC5"/>
<evidence type="ECO:0000256" key="3">
    <source>
        <dbReference type="ARBA" id="ARBA00022617"/>
    </source>
</evidence>
<dbReference type="GO" id="GO:0020037">
    <property type="term" value="F:heme binding"/>
    <property type="evidence" value="ECO:0007669"/>
    <property type="project" value="InterPro"/>
</dbReference>
<feature type="transmembrane region" description="Helical" evidence="10">
    <location>
        <begin position="17"/>
        <end position="42"/>
    </location>
</feature>
<dbReference type="OrthoDB" id="1470350at2759"/>
<dbReference type="GO" id="GO:0016705">
    <property type="term" value="F:oxidoreductase activity, acting on paired donors, with incorporation or reduction of molecular oxygen"/>
    <property type="evidence" value="ECO:0007669"/>
    <property type="project" value="InterPro"/>
</dbReference>
<dbReference type="InterPro" id="IPR050121">
    <property type="entry name" value="Cytochrome_P450_monoxygenase"/>
</dbReference>
<keyword evidence="3 8" id="KW-0349">Heme</keyword>
<evidence type="ECO:0000313" key="12">
    <source>
        <dbReference type="Proteomes" id="UP000606974"/>
    </source>
</evidence>
<dbReference type="PRINTS" id="PR00385">
    <property type="entry name" value="P450"/>
</dbReference>
<evidence type="ECO:0000256" key="9">
    <source>
        <dbReference type="RuleBase" id="RU000461"/>
    </source>
</evidence>
<dbReference type="InterPro" id="IPR001128">
    <property type="entry name" value="Cyt_P450"/>
</dbReference>
<keyword evidence="10" id="KW-1133">Transmembrane helix</keyword>
<dbReference type="PRINTS" id="PR00463">
    <property type="entry name" value="EP450I"/>
</dbReference>
<dbReference type="PANTHER" id="PTHR24305">
    <property type="entry name" value="CYTOCHROME P450"/>
    <property type="match status" value="1"/>
</dbReference>
<evidence type="ECO:0000256" key="8">
    <source>
        <dbReference type="PIRSR" id="PIRSR602401-1"/>
    </source>
</evidence>
<dbReference type="GO" id="GO:0009403">
    <property type="term" value="P:toxin biosynthetic process"/>
    <property type="evidence" value="ECO:0007669"/>
    <property type="project" value="UniProtKB-ARBA"/>
</dbReference>
<keyword evidence="10" id="KW-0812">Transmembrane</keyword>
<proteinExistence type="inferred from homology"/>
<evidence type="ECO:0000313" key="11">
    <source>
        <dbReference type="EMBL" id="KAF7514204.1"/>
    </source>
</evidence>
<dbReference type="InterPro" id="IPR002401">
    <property type="entry name" value="Cyt_P450_E_grp-I"/>
</dbReference>
<evidence type="ECO:0000256" key="1">
    <source>
        <dbReference type="ARBA" id="ARBA00001971"/>
    </source>
</evidence>
<evidence type="ECO:0000256" key="4">
    <source>
        <dbReference type="ARBA" id="ARBA00022723"/>
    </source>
</evidence>
<dbReference type="InterPro" id="IPR017972">
    <property type="entry name" value="Cyt_P450_CS"/>
</dbReference>